<evidence type="ECO:0000256" key="5">
    <source>
        <dbReference type="RuleBase" id="RU000660"/>
    </source>
</evidence>
<comment type="caution">
    <text evidence="7">The sequence shown here is derived from an EMBL/GenBank/DDBJ whole genome shotgun (WGS) entry which is preliminary data.</text>
</comment>
<dbReference type="GO" id="GO:0022625">
    <property type="term" value="C:cytosolic large ribosomal subunit"/>
    <property type="evidence" value="ECO:0007669"/>
    <property type="project" value="TreeGrafter"/>
</dbReference>
<keyword evidence="3 4" id="KW-0687">Ribonucleoprotein</keyword>
<dbReference type="AlphaFoldDB" id="A0A2T4TX40"/>
<dbReference type="InterPro" id="IPR000456">
    <property type="entry name" value="Ribosomal_bL17"/>
</dbReference>
<organism evidence="7 8">
    <name type="scientific">Candidatus Methylomirabilis limnetica</name>
    <dbReference type="NCBI Taxonomy" id="2033718"/>
    <lineage>
        <taxon>Bacteria</taxon>
        <taxon>Candidatus Methylomirabilota</taxon>
        <taxon>Candidatus Methylomirabilia</taxon>
        <taxon>Candidatus Methylomirabilales</taxon>
        <taxon>Candidatus Methylomirabilaceae</taxon>
        <taxon>Candidatus Methylomirabilis</taxon>
    </lineage>
</organism>
<evidence type="ECO:0000256" key="2">
    <source>
        <dbReference type="ARBA" id="ARBA00022980"/>
    </source>
</evidence>
<dbReference type="NCBIfam" id="TIGR00059">
    <property type="entry name" value="L17"/>
    <property type="match status" value="1"/>
</dbReference>
<gene>
    <name evidence="4" type="primary">rplQ</name>
    <name evidence="7" type="ORF">CLG94_07935</name>
</gene>
<reference evidence="8" key="2">
    <citation type="journal article" date="2018" name="Environ. Microbiol.">
        <title>Bloom of a denitrifying methanotroph, 'Candidatus Methylomirabilis limnetica', in a deep stratified lake.</title>
        <authorList>
            <person name="Graf J.S."/>
            <person name="Mayr M.J."/>
            <person name="Marchant H.K."/>
            <person name="Tienken D."/>
            <person name="Hach P.F."/>
            <person name="Brand A."/>
            <person name="Schubert C.J."/>
            <person name="Kuypers M.M."/>
            <person name="Milucka J."/>
        </authorList>
    </citation>
    <scope>NUCLEOTIDE SEQUENCE [LARGE SCALE GENOMIC DNA]</scope>
    <source>
        <strain evidence="8">Zug</strain>
    </source>
</reference>
<name>A0A2T4TX40_9BACT</name>
<keyword evidence="8" id="KW-1185">Reference proteome</keyword>
<comment type="similarity">
    <text evidence="1 4 5">Belongs to the bacterial ribosomal protein bL17 family.</text>
</comment>
<dbReference type="Gene3D" id="3.90.1030.10">
    <property type="entry name" value="Ribosomal protein L17"/>
    <property type="match status" value="1"/>
</dbReference>
<dbReference type="InterPro" id="IPR036373">
    <property type="entry name" value="Ribosomal_bL17_sf"/>
</dbReference>
<dbReference type="RefSeq" id="WP_107562416.1">
    <property type="nucleotide sequence ID" value="NZ_NVQC01000022.1"/>
</dbReference>
<dbReference type="GO" id="GO:0006412">
    <property type="term" value="P:translation"/>
    <property type="evidence" value="ECO:0007669"/>
    <property type="project" value="UniProtKB-UniRule"/>
</dbReference>
<dbReference type="PANTHER" id="PTHR14413">
    <property type="entry name" value="RIBOSOMAL PROTEIN L17"/>
    <property type="match status" value="1"/>
</dbReference>
<dbReference type="Proteomes" id="UP000241436">
    <property type="component" value="Unassembled WGS sequence"/>
</dbReference>
<evidence type="ECO:0000256" key="1">
    <source>
        <dbReference type="ARBA" id="ARBA00008777"/>
    </source>
</evidence>
<sequence length="163" mass="17944">MRHRIAGRKLGRTTAHREMLLRNLVTSLFQYEKIVTTEAKAKELRKLADKIITLAKRGDLHARRQAAEVVMDETVLKKLFDAIGTRYKDRNGGYTRMTKLEYRMGDGAPLAAIELAGVGVDAAPAAKPASRRGRREDKGKVPKTRQAKPLTASPPAAESAIGP</sequence>
<dbReference type="PROSITE" id="PS01167">
    <property type="entry name" value="RIBOSOMAL_L17"/>
    <property type="match status" value="1"/>
</dbReference>
<dbReference type="HAMAP" id="MF_01368">
    <property type="entry name" value="Ribosomal_bL17"/>
    <property type="match status" value="1"/>
</dbReference>
<keyword evidence="2 4" id="KW-0689">Ribosomal protein</keyword>
<evidence type="ECO:0000313" key="7">
    <source>
        <dbReference type="EMBL" id="PTL35684.1"/>
    </source>
</evidence>
<evidence type="ECO:0000256" key="6">
    <source>
        <dbReference type="SAM" id="MobiDB-lite"/>
    </source>
</evidence>
<evidence type="ECO:0000313" key="8">
    <source>
        <dbReference type="Proteomes" id="UP000241436"/>
    </source>
</evidence>
<dbReference type="EMBL" id="NVQC01000022">
    <property type="protein sequence ID" value="PTL35684.1"/>
    <property type="molecule type" value="Genomic_DNA"/>
</dbReference>
<reference evidence="7 8" key="1">
    <citation type="submission" date="2017-09" db="EMBL/GenBank/DDBJ databases">
        <title>Bloom of a denitrifying methanotroph, Candidatus Methylomirabilis limnetica, in a deep stratified lake.</title>
        <authorList>
            <person name="Graf J.S."/>
            <person name="Marchant H.K."/>
            <person name="Tienken D."/>
            <person name="Hach P.F."/>
            <person name="Brand A."/>
            <person name="Schubert C.J."/>
            <person name="Kuypers M.M."/>
            <person name="Milucka J."/>
        </authorList>
    </citation>
    <scope>NUCLEOTIDE SEQUENCE [LARGE SCALE GENOMIC DNA]</scope>
    <source>
        <strain evidence="7 8">Zug</strain>
    </source>
</reference>
<accession>A0A2T4TX40</accession>
<comment type="subunit">
    <text evidence="4">Part of the 50S ribosomal subunit. Contacts protein L32.</text>
</comment>
<evidence type="ECO:0000256" key="4">
    <source>
        <dbReference type="HAMAP-Rule" id="MF_01368"/>
    </source>
</evidence>
<dbReference type="FunFam" id="3.90.1030.10:FF:000001">
    <property type="entry name" value="50S ribosomal protein L17"/>
    <property type="match status" value="1"/>
</dbReference>
<dbReference type="SUPFAM" id="SSF64263">
    <property type="entry name" value="Prokaryotic ribosomal protein L17"/>
    <property type="match status" value="1"/>
</dbReference>
<dbReference type="GO" id="GO:0003735">
    <property type="term" value="F:structural constituent of ribosome"/>
    <property type="evidence" value="ECO:0007669"/>
    <property type="project" value="InterPro"/>
</dbReference>
<feature type="region of interest" description="Disordered" evidence="6">
    <location>
        <begin position="123"/>
        <end position="163"/>
    </location>
</feature>
<dbReference type="Pfam" id="PF01196">
    <property type="entry name" value="Ribosomal_L17"/>
    <property type="match status" value="1"/>
</dbReference>
<evidence type="ECO:0000256" key="3">
    <source>
        <dbReference type="ARBA" id="ARBA00023274"/>
    </source>
</evidence>
<proteinExistence type="inferred from homology"/>
<dbReference type="OrthoDB" id="9809073at2"/>
<dbReference type="InterPro" id="IPR047859">
    <property type="entry name" value="Ribosomal_bL17_CS"/>
</dbReference>
<protein>
    <recommendedName>
        <fullName evidence="4">Large ribosomal subunit protein bL17</fullName>
    </recommendedName>
</protein>
<dbReference type="PANTHER" id="PTHR14413:SF16">
    <property type="entry name" value="LARGE RIBOSOMAL SUBUNIT PROTEIN BL17M"/>
    <property type="match status" value="1"/>
</dbReference>